<keyword evidence="5" id="KW-0255">Endonuclease</keyword>
<organism evidence="11 12">
    <name type="scientific">Gossypium australe</name>
    <dbReference type="NCBI Taxonomy" id="47621"/>
    <lineage>
        <taxon>Eukaryota</taxon>
        <taxon>Viridiplantae</taxon>
        <taxon>Streptophyta</taxon>
        <taxon>Embryophyta</taxon>
        <taxon>Tracheophyta</taxon>
        <taxon>Spermatophyta</taxon>
        <taxon>Magnoliopsida</taxon>
        <taxon>eudicotyledons</taxon>
        <taxon>Gunneridae</taxon>
        <taxon>Pentapetalae</taxon>
        <taxon>rosids</taxon>
        <taxon>malvids</taxon>
        <taxon>Malvales</taxon>
        <taxon>Malvaceae</taxon>
        <taxon>Malvoideae</taxon>
        <taxon>Gossypium</taxon>
    </lineage>
</organism>
<dbReference type="GO" id="GO:0003676">
    <property type="term" value="F:nucleic acid binding"/>
    <property type="evidence" value="ECO:0007669"/>
    <property type="project" value="InterPro"/>
</dbReference>
<dbReference type="InterPro" id="IPR012337">
    <property type="entry name" value="RNaseH-like_sf"/>
</dbReference>
<feature type="region of interest" description="Disordered" evidence="8">
    <location>
        <begin position="1"/>
        <end position="34"/>
    </location>
</feature>
<dbReference type="PROSITE" id="PS50994">
    <property type="entry name" value="INTEGRASE"/>
    <property type="match status" value="1"/>
</dbReference>
<evidence type="ECO:0000259" key="9">
    <source>
        <dbReference type="PROSITE" id="PS50878"/>
    </source>
</evidence>
<evidence type="ECO:0000313" key="12">
    <source>
        <dbReference type="Proteomes" id="UP000325315"/>
    </source>
</evidence>
<dbReference type="GO" id="GO:0016779">
    <property type="term" value="F:nucleotidyltransferase activity"/>
    <property type="evidence" value="ECO:0007669"/>
    <property type="project" value="UniProtKB-KW"/>
</dbReference>
<dbReference type="Proteomes" id="UP000325315">
    <property type="component" value="Unassembled WGS sequence"/>
</dbReference>
<evidence type="ECO:0000259" key="10">
    <source>
        <dbReference type="PROSITE" id="PS50994"/>
    </source>
</evidence>
<evidence type="ECO:0000256" key="2">
    <source>
        <dbReference type="ARBA" id="ARBA00022679"/>
    </source>
</evidence>
<comment type="caution">
    <text evidence="11">The sequence shown here is derived from an EMBL/GenBank/DDBJ whole genome shotgun (WGS) entry which is preliminary data.</text>
</comment>
<dbReference type="SUPFAM" id="SSF53098">
    <property type="entry name" value="Ribonuclease H-like"/>
    <property type="match status" value="1"/>
</dbReference>
<evidence type="ECO:0000256" key="4">
    <source>
        <dbReference type="ARBA" id="ARBA00022722"/>
    </source>
</evidence>
<dbReference type="InterPro" id="IPR043128">
    <property type="entry name" value="Rev_trsase/Diguanyl_cyclase"/>
</dbReference>
<evidence type="ECO:0000256" key="1">
    <source>
        <dbReference type="ARBA" id="ARBA00012493"/>
    </source>
</evidence>
<dbReference type="SUPFAM" id="SSF56672">
    <property type="entry name" value="DNA/RNA polymerases"/>
    <property type="match status" value="1"/>
</dbReference>
<keyword evidence="6" id="KW-0378">Hydrolase</keyword>
<evidence type="ECO:0000313" key="11">
    <source>
        <dbReference type="EMBL" id="KAA3461421.1"/>
    </source>
</evidence>
<dbReference type="InterPro" id="IPR001584">
    <property type="entry name" value="Integrase_cat-core"/>
</dbReference>
<accession>A0A5B6UTH7</accession>
<dbReference type="Gene3D" id="2.40.70.10">
    <property type="entry name" value="Acid Proteases"/>
    <property type="match status" value="1"/>
</dbReference>
<evidence type="ECO:0000256" key="5">
    <source>
        <dbReference type="ARBA" id="ARBA00022759"/>
    </source>
</evidence>
<dbReference type="FunFam" id="3.30.70.270:FF:000020">
    <property type="entry name" value="Transposon Tf2-6 polyprotein-like Protein"/>
    <property type="match status" value="1"/>
</dbReference>
<feature type="region of interest" description="Disordered" evidence="8">
    <location>
        <begin position="204"/>
        <end position="238"/>
    </location>
</feature>
<feature type="domain" description="Reverse transcriptase" evidence="9">
    <location>
        <begin position="452"/>
        <end position="639"/>
    </location>
</feature>
<name>A0A5B6UTH7_9ROSI</name>
<keyword evidence="2" id="KW-0808">Transferase</keyword>
<dbReference type="InterPro" id="IPR050951">
    <property type="entry name" value="Retrovirus_Pol_polyprotein"/>
</dbReference>
<dbReference type="Pfam" id="PF17917">
    <property type="entry name" value="RT_RNaseH"/>
    <property type="match status" value="1"/>
</dbReference>
<feature type="domain" description="Integrase catalytic" evidence="10">
    <location>
        <begin position="818"/>
        <end position="985"/>
    </location>
</feature>
<evidence type="ECO:0000256" key="7">
    <source>
        <dbReference type="ARBA" id="ARBA00022918"/>
    </source>
</evidence>
<dbReference type="Pfam" id="PF08284">
    <property type="entry name" value="RVP_2"/>
    <property type="match status" value="1"/>
</dbReference>
<dbReference type="InterPro" id="IPR021109">
    <property type="entry name" value="Peptidase_aspartic_dom_sf"/>
</dbReference>
<feature type="compositionally biased region" description="Polar residues" evidence="8">
    <location>
        <begin position="223"/>
        <end position="236"/>
    </location>
</feature>
<evidence type="ECO:0000256" key="3">
    <source>
        <dbReference type="ARBA" id="ARBA00022695"/>
    </source>
</evidence>
<protein>
    <recommendedName>
        <fullName evidence="1">RNA-directed DNA polymerase</fullName>
        <ecNumber evidence="1">2.7.7.49</ecNumber>
    </recommendedName>
</protein>
<gene>
    <name evidence="11" type="ORF">EPI10_027993</name>
</gene>
<dbReference type="InterPro" id="IPR043502">
    <property type="entry name" value="DNA/RNA_pol_sf"/>
</dbReference>
<dbReference type="PANTHER" id="PTHR37984:SF5">
    <property type="entry name" value="PROTEIN NYNRIN-LIKE"/>
    <property type="match status" value="1"/>
</dbReference>
<reference evidence="12" key="1">
    <citation type="journal article" date="2019" name="Plant Biotechnol. J.">
        <title>Genome sequencing of the Australian wild diploid species Gossypium australe highlights disease resistance and delayed gland morphogenesis.</title>
        <authorList>
            <person name="Cai Y."/>
            <person name="Cai X."/>
            <person name="Wang Q."/>
            <person name="Wang P."/>
            <person name="Zhang Y."/>
            <person name="Cai C."/>
            <person name="Xu Y."/>
            <person name="Wang K."/>
            <person name="Zhou Z."/>
            <person name="Wang C."/>
            <person name="Geng S."/>
            <person name="Li B."/>
            <person name="Dong Q."/>
            <person name="Hou Y."/>
            <person name="Wang H."/>
            <person name="Ai P."/>
            <person name="Liu Z."/>
            <person name="Yi F."/>
            <person name="Sun M."/>
            <person name="An G."/>
            <person name="Cheng J."/>
            <person name="Zhang Y."/>
            <person name="Shi Q."/>
            <person name="Xie Y."/>
            <person name="Shi X."/>
            <person name="Chang Y."/>
            <person name="Huang F."/>
            <person name="Chen Y."/>
            <person name="Hong S."/>
            <person name="Mi L."/>
            <person name="Sun Q."/>
            <person name="Zhang L."/>
            <person name="Zhou B."/>
            <person name="Peng R."/>
            <person name="Zhang X."/>
            <person name="Liu F."/>
        </authorList>
    </citation>
    <scope>NUCLEOTIDE SEQUENCE [LARGE SCALE GENOMIC DNA]</scope>
    <source>
        <strain evidence="12">cv. PA1801</strain>
    </source>
</reference>
<keyword evidence="4" id="KW-0540">Nuclease</keyword>
<dbReference type="InterPro" id="IPR000477">
    <property type="entry name" value="RT_dom"/>
</dbReference>
<dbReference type="OrthoDB" id="690704at2759"/>
<dbReference type="SUPFAM" id="SSF50630">
    <property type="entry name" value="Acid proteases"/>
    <property type="match status" value="1"/>
</dbReference>
<proteinExistence type="predicted"/>
<dbReference type="Gene3D" id="3.10.20.370">
    <property type="match status" value="1"/>
</dbReference>
<feature type="compositionally biased region" description="Polar residues" evidence="8">
    <location>
        <begin position="15"/>
        <end position="28"/>
    </location>
</feature>
<keyword evidence="3" id="KW-0548">Nucleotidyltransferase</keyword>
<dbReference type="Gene3D" id="3.10.10.10">
    <property type="entry name" value="HIV Type 1 Reverse Transcriptase, subunit A, domain 1"/>
    <property type="match status" value="1"/>
</dbReference>
<dbReference type="InterPro" id="IPR036397">
    <property type="entry name" value="RNaseH_sf"/>
</dbReference>
<dbReference type="EMBL" id="SMMG02000009">
    <property type="protein sequence ID" value="KAA3461421.1"/>
    <property type="molecule type" value="Genomic_DNA"/>
</dbReference>
<keyword evidence="7" id="KW-0695">RNA-directed DNA polymerase</keyword>
<dbReference type="EC" id="2.7.7.49" evidence="1"/>
<sequence length="1033" mass="118999">MDPNQAIADEVESNAPASVQGTTPSDSRPVSGVELLKLNKPPDDRIRKHGAEEFRANVDDDPERAEFWLENMIRVFDKLSCTPAECLKCDISLLRDIAYQWWITLVSVVSRERVTWEFFQTEFREKYISQLFLDQKHKEFLELKQGHMTVTEYEREFVRLSKHAQDVEEGILESAGCKKNNSACYSFGSQDHFIRDCPELNEKDKSQNVRSSNTATRGRPSINVRNTSGNQGITRDSTVRSEAKVAARAYTIHAWEDAPSPDVITGTFSLYDTNVIALIDPGSTHSYICMNLVSNKSLPVESTEFVIKVSNPLGKYVLVDKVFKNYPLMTRGFCFPVYLILLPFDEFDVILGMDWLTLHDVTMNYRRKTIELKCQNNEILQIGSDESGGLPIVISLMSAQRYVRKGCKAYLAYGLDTKVSEKKVESVPIVCEYPDVFPEELSGLPPIREVEFGIELVSGTTPISIAPYRMAPTELKELKAQLQELTDYHQLNKVMIKNKYSLPRIDDLFDQLKGATVFSKIDLRLGYYQLRVKDSDVPKTTFRTRYGHYEFLVMPFGLINAPAIFIDLMNRIFRPYLDRFVVVFIDDILIYSRDESEHAEHLRIVLQTLRDKQLYAKFIIDWKSLRNVSEVRSFLGLAGYYRLFVKGFSMIATPMTRLLQKDVKFEWSEKCQQSFDKLKALLAEPPVLVHPESDKEFIVFSDASLNGLGCVLMQEGKVVAYASRQLKIHEKNYPPNDLELAAIVFTLKFWHHYLFGEKCHAYTNHKSLKYLMTQKDSYLRQRRWLEFLKDYELVIDYHPGKANGVANALSRNSLFSFRALNTQLALSNDSLISNNGFLSGLPVSSKKKDAIWVVVDRLTKSAHFIPVRTDFSLDKVAELYISKIVRLHGVPLFIVLDRDLRFTSQFWKKLQEVLCSKFHFSTAYHLQTDGQPKRVIEILEDMLRCCILEFEGSWEKYLPLIEFAYNNSFQLSIKMAPYEALYGCKCRTPLYWTEFGENKTQGVDLIREAKEKLKVTYNSLKPTPDPQKSYVDF</sequence>
<keyword evidence="12" id="KW-1185">Reference proteome</keyword>
<dbReference type="Pfam" id="PF03732">
    <property type="entry name" value="Retrotrans_gag"/>
    <property type="match status" value="1"/>
</dbReference>
<dbReference type="InterPro" id="IPR005162">
    <property type="entry name" value="Retrotrans_gag_dom"/>
</dbReference>
<dbReference type="AlphaFoldDB" id="A0A5B6UTH7"/>
<dbReference type="CDD" id="cd09274">
    <property type="entry name" value="RNase_HI_RT_Ty3"/>
    <property type="match status" value="1"/>
</dbReference>
<evidence type="ECO:0000256" key="6">
    <source>
        <dbReference type="ARBA" id="ARBA00022801"/>
    </source>
</evidence>
<dbReference type="GO" id="GO:0015074">
    <property type="term" value="P:DNA integration"/>
    <property type="evidence" value="ECO:0007669"/>
    <property type="project" value="InterPro"/>
</dbReference>
<dbReference type="PANTHER" id="PTHR37984">
    <property type="entry name" value="PROTEIN CBG26694"/>
    <property type="match status" value="1"/>
</dbReference>
<dbReference type="Gene3D" id="3.30.420.10">
    <property type="entry name" value="Ribonuclease H-like superfamily/Ribonuclease H"/>
    <property type="match status" value="1"/>
</dbReference>
<dbReference type="Pfam" id="PF00078">
    <property type="entry name" value="RVT_1"/>
    <property type="match status" value="1"/>
</dbReference>
<dbReference type="InterPro" id="IPR041373">
    <property type="entry name" value="RT_RNaseH"/>
</dbReference>
<dbReference type="PROSITE" id="PS50878">
    <property type="entry name" value="RT_POL"/>
    <property type="match status" value="1"/>
</dbReference>
<dbReference type="CDD" id="cd01647">
    <property type="entry name" value="RT_LTR"/>
    <property type="match status" value="1"/>
</dbReference>
<dbReference type="GO" id="GO:0004519">
    <property type="term" value="F:endonuclease activity"/>
    <property type="evidence" value="ECO:0007669"/>
    <property type="project" value="UniProtKB-KW"/>
</dbReference>
<dbReference type="Gene3D" id="3.30.70.270">
    <property type="match status" value="2"/>
</dbReference>
<dbReference type="CDD" id="cd00303">
    <property type="entry name" value="retropepsin_like"/>
    <property type="match status" value="1"/>
</dbReference>
<evidence type="ECO:0000256" key="8">
    <source>
        <dbReference type="SAM" id="MobiDB-lite"/>
    </source>
</evidence>